<dbReference type="EMBL" id="JACJPY010000061">
    <property type="protein sequence ID" value="MBD2151665.1"/>
    <property type="molecule type" value="Genomic_DNA"/>
</dbReference>
<evidence type="ECO:0000256" key="1">
    <source>
        <dbReference type="SAM" id="MobiDB-lite"/>
    </source>
</evidence>
<dbReference type="Pfam" id="PF16258">
    <property type="entry name" value="DUF4912"/>
    <property type="match status" value="1"/>
</dbReference>
<dbReference type="AlphaFoldDB" id="A0A926UUM4"/>
<proteinExistence type="predicted"/>
<protein>
    <submittedName>
        <fullName evidence="3">DUF4912 domain-containing protein</fullName>
    </submittedName>
</protein>
<sequence>MARERPPLEEMTLRQLRKVAAELEISRYSRMRKSQLLADIQTILMAKEPASSQADRSNSETQEIVEASKFNLGSEETAENLESLAAIDENIGDLPSGYGESRITLLPRDPQWAYVYWDVPNSQKEELRKLGGQQLALRLYDATDINLDYQTPNNLQEYNSDELAREWYIPIPISDRDYVAELGYRCADGRWLVLTRSKVVHVPPVFPSEWVEDNFITVPWDQTLKGQTFFTLVPPSKKPAPEPEPTATTSETSYDEIFNIAREAQEQRIAGSLYGSMQHNSGIGMVPESISSYVFPSGAGMMTNEMGAGAISASGINYSGIGMLSSSYSFFSSESTPIRPRQFWLVADAELIVYGATEPDASVTIGGRPIKLNADGTFRFHTSFQDGIQDYPIFAVAADGEQNRAIHMKFERQTLERRTNTKEEAIPEWIS</sequence>
<reference evidence="3" key="1">
    <citation type="journal article" date="2015" name="ISME J.">
        <title>Draft Genome Sequence of Streptomyces incarnatus NRRL8089, which Produces the Nucleoside Antibiotic Sinefungin.</title>
        <authorList>
            <person name="Oshima K."/>
            <person name="Hattori M."/>
            <person name="Shimizu H."/>
            <person name="Fukuda K."/>
            <person name="Nemoto M."/>
            <person name="Inagaki K."/>
            <person name="Tamura T."/>
        </authorList>
    </citation>
    <scope>NUCLEOTIDE SEQUENCE</scope>
    <source>
        <strain evidence="3">FACHB-1277</strain>
    </source>
</reference>
<dbReference type="InterPro" id="IPR032585">
    <property type="entry name" value="DUF4912"/>
</dbReference>
<dbReference type="Gene3D" id="1.10.720.10">
    <property type="match status" value="1"/>
</dbReference>
<comment type="caution">
    <text evidence="3">The sequence shown here is derived from an EMBL/GenBank/DDBJ whole genome shotgun (WGS) entry which is preliminary data.</text>
</comment>
<name>A0A926UUM4_9CYAN</name>
<gene>
    <name evidence="3" type="ORF">H6F44_16270</name>
</gene>
<evidence type="ECO:0000313" key="4">
    <source>
        <dbReference type="Proteomes" id="UP000631421"/>
    </source>
</evidence>
<dbReference type="InterPro" id="IPR011112">
    <property type="entry name" value="Rho-like_N"/>
</dbReference>
<evidence type="ECO:0000313" key="3">
    <source>
        <dbReference type="EMBL" id="MBD2151665.1"/>
    </source>
</evidence>
<dbReference type="Proteomes" id="UP000631421">
    <property type="component" value="Unassembled WGS sequence"/>
</dbReference>
<dbReference type="InterPro" id="IPR036269">
    <property type="entry name" value="Rho_N_sf"/>
</dbReference>
<dbReference type="SUPFAM" id="SSF68912">
    <property type="entry name" value="Rho N-terminal domain-like"/>
    <property type="match status" value="1"/>
</dbReference>
<evidence type="ECO:0000259" key="2">
    <source>
        <dbReference type="SMART" id="SM00959"/>
    </source>
</evidence>
<feature type="domain" description="Rho termination factor-like N-terminal" evidence="2">
    <location>
        <begin position="7"/>
        <end position="49"/>
    </location>
</feature>
<dbReference type="Pfam" id="PF07498">
    <property type="entry name" value="Rho_N"/>
    <property type="match status" value="1"/>
</dbReference>
<reference evidence="3" key="2">
    <citation type="submission" date="2020-08" db="EMBL/GenBank/DDBJ databases">
        <authorList>
            <person name="Chen M."/>
            <person name="Teng W."/>
            <person name="Zhao L."/>
            <person name="Hu C."/>
            <person name="Zhou Y."/>
            <person name="Han B."/>
            <person name="Song L."/>
            <person name="Shu W."/>
        </authorList>
    </citation>
    <scope>NUCLEOTIDE SEQUENCE</scope>
    <source>
        <strain evidence="3">FACHB-1277</strain>
    </source>
</reference>
<keyword evidence="4" id="KW-1185">Reference proteome</keyword>
<dbReference type="RefSeq" id="WP_190352080.1">
    <property type="nucleotide sequence ID" value="NZ_JACJPY010000061.1"/>
</dbReference>
<feature type="region of interest" description="Disordered" evidence="1">
    <location>
        <begin position="48"/>
        <end position="71"/>
    </location>
</feature>
<feature type="compositionally biased region" description="Polar residues" evidence="1">
    <location>
        <begin position="50"/>
        <end position="62"/>
    </location>
</feature>
<organism evidence="3 4">
    <name type="scientific">Pseudanabaena cinerea FACHB-1277</name>
    <dbReference type="NCBI Taxonomy" id="2949581"/>
    <lineage>
        <taxon>Bacteria</taxon>
        <taxon>Bacillati</taxon>
        <taxon>Cyanobacteriota</taxon>
        <taxon>Cyanophyceae</taxon>
        <taxon>Pseudanabaenales</taxon>
        <taxon>Pseudanabaenaceae</taxon>
        <taxon>Pseudanabaena</taxon>
        <taxon>Pseudanabaena cinerea</taxon>
    </lineage>
</organism>
<accession>A0A926UUM4</accession>
<dbReference type="GO" id="GO:0006353">
    <property type="term" value="P:DNA-templated transcription termination"/>
    <property type="evidence" value="ECO:0007669"/>
    <property type="project" value="InterPro"/>
</dbReference>
<dbReference type="SMART" id="SM00959">
    <property type="entry name" value="Rho_N"/>
    <property type="match status" value="1"/>
</dbReference>